<keyword evidence="3" id="KW-1185">Reference proteome</keyword>
<dbReference type="AlphaFoldDB" id="A0A835Z398"/>
<protein>
    <submittedName>
        <fullName evidence="2">Uncharacterized protein</fullName>
    </submittedName>
</protein>
<feature type="region of interest" description="Disordered" evidence="1">
    <location>
        <begin position="24"/>
        <end position="43"/>
    </location>
</feature>
<reference evidence="2" key="1">
    <citation type="submission" date="2021-02" db="EMBL/GenBank/DDBJ databases">
        <title>First Annotated Genome of the Yellow-green Alga Tribonema minus.</title>
        <authorList>
            <person name="Mahan K.M."/>
        </authorList>
    </citation>
    <scope>NUCLEOTIDE SEQUENCE</scope>
    <source>
        <strain evidence="2">UTEX B ZZ1240</strain>
    </source>
</reference>
<evidence type="ECO:0000313" key="3">
    <source>
        <dbReference type="Proteomes" id="UP000664859"/>
    </source>
</evidence>
<organism evidence="2 3">
    <name type="scientific">Tribonema minus</name>
    <dbReference type="NCBI Taxonomy" id="303371"/>
    <lineage>
        <taxon>Eukaryota</taxon>
        <taxon>Sar</taxon>
        <taxon>Stramenopiles</taxon>
        <taxon>Ochrophyta</taxon>
        <taxon>PX clade</taxon>
        <taxon>Xanthophyceae</taxon>
        <taxon>Tribonematales</taxon>
        <taxon>Tribonemataceae</taxon>
        <taxon>Tribonema</taxon>
    </lineage>
</organism>
<evidence type="ECO:0000313" key="2">
    <source>
        <dbReference type="EMBL" id="KAG5184852.1"/>
    </source>
</evidence>
<accession>A0A835Z398</accession>
<dbReference type="EMBL" id="JAFCMP010000147">
    <property type="protein sequence ID" value="KAG5184852.1"/>
    <property type="molecule type" value="Genomic_DNA"/>
</dbReference>
<dbReference type="OrthoDB" id="188899at2759"/>
<comment type="caution">
    <text evidence="2">The sequence shown here is derived from an EMBL/GenBank/DDBJ whole genome shotgun (WGS) entry which is preliminary data.</text>
</comment>
<name>A0A835Z398_9STRA</name>
<sequence>MVARQRLGVGFDPPGYEDAYADASAYRGESSRQQAKLAPPPDQTLSLTHTVRHVDFNPAAGTVRRHELAAPWMSATVALGQRTLMKSNVLIRDKRTLGLARQTTDGLDEGLGIKYDVTEMAILLRQAFDYRDMSAEEQAALSAVKRAEALEANVLDAALRYDIKQVARLLQLQLPSPKTFGEGVPL</sequence>
<dbReference type="Proteomes" id="UP000664859">
    <property type="component" value="Unassembled WGS sequence"/>
</dbReference>
<proteinExistence type="predicted"/>
<gene>
    <name evidence="2" type="ORF">JKP88DRAFT_180864</name>
</gene>
<evidence type="ECO:0000256" key="1">
    <source>
        <dbReference type="SAM" id="MobiDB-lite"/>
    </source>
</evidence>